<evidence type="ECO:0000313" key="2">
    <source>
        <dbReference type="EMBL" id="KEI11447.1"/>
    </source>
</evidence>
<dbReference type="InterPro" id="IPR051934">
    <property type="entry name" value="Phage_Tail_Fiber_Structural"/>
</dbReference>
<keyword evidence="3" id="KW-1185">Reference proteome</keyword>
<reference evidence="3" key="1">
    <citation type="journal article" date="2014" name="PLoS ONE">
        <title>Plasmidome interchange between Clostridium botulinum, Clostridium novyi and Clostridium haemolyticum converts strains of independent lineages into distinctly different pathogens.</title>
        <authorList>
            <person name="Skarin H."/>
            <person name="Segerman B."/>
        </authorList>
    </citation>
    <scope>NUCLEOTIDE SEQUENCE [LARGE SCALE GENOMIC DNA]</scope>
    <source>
        <strain evidence="3">ATCC 27606</strain>
    </source>
</reference>
<geneLocation type="plasmid" evidence="2 3">
    <name>p2Cn27606</name>
</geneLocation>
<dbReference type="InterPro" id="IPR022225">
    <property type="entry name" value="Phage_tail_fibre_N"/>
</dbReference>
<organism evidence="2 3">
    <name type="scientific">Clostridium novyi B str. ATCC 27606</name>
    <dbReference type="NCBI Taxonomy" id="1443123"/>
    <lineage>
        <taxon>Bacteria</taxon>
        <taxon>Bacillati</taxon>
        <taxon>Bacillota</taxon>
        <taxon>Clostridia</taxon>
        <taxon>Eubacteriales</taxon>
        <taxon>Clostridiaceae</taxon>
        <taxon>Clostridium</taxon>
    </lineage>
</organism>
<protein>
    <submittedName>
        <fullName evidence="2">Tail fiber protein H</fullName>
    </submittedName>
</protein>
<dbReference type="PANTHER" id="PTHR35191:SF1">
    <property type="entry name" value="PROPHAGE SIDE TAIL FIBER PROTEIN HOMOLOG STFQ-RELATED"/>
    <property type="match status" value="1"/>
</dbReference>
<gene>
    <name evidence="2" type="ORF">Z959_p0009</name>
</gene>
<evidence type="ECO:0000259" key="1">
    <source>
        <dbReference type="Pfam" id="PF12571"/>
    </source>
</evidence>
<dbReference type="RefSeq" id="WP_053069827.1">
    <property type="nucleotide sequence ID" value="NZ_CM003350.1"/>
</dbReference>
<dbReference type="Pfam" id="PF12571">
    <property type="entry name" value="Phage_tail_fib"/>
    <property type="match status" value="1"/>
</dbReference>
<proteinExistence type="predicted"/>
<evidence type="ECO:0000313" key="3">
    <source>
        <dbReference type="Proteomes" id="UP000027770"/>
    </source>
</evidence>
<dbReference type="Proteomes" id="UP000027770">
    <property type="component" value="Plasmid p2Cn27606"/>
</dbReference>
<dbReference type="PANTHER" id="PTHR35191">
    <property type="entry name" value="PROPHAGE SIDE TAIL FIBER PROTEIN HOMOLOG STFQ-RELATED"/>
    <property type="match status" value="1"/>
</dbReference>
<comment type="caution">
    <text evidence="2">The sequence shown here is derived from an EMBL/GenBank/DDBJ whole genome shotgun (WGS) entry which is preliminary data.</text>
</comment>
<dbReference type="AlphaFoldDB" id="A0AA40IRQ8"/>
<accession>A0AA40IRQ8</accession>
<keyword evidence="2" id="KW-0614">Plasmid</keyword>
<feature type="domain" description="Phage tail fibre protein N-terminal" evidence="1">
    <location>
        <begin position="1"/>
        <end position="150"/>
    </location>
</feature>
<name>A0AA40IRQ8_CLONO</name>
<dbReference type="EMBL" id="JENW01000167">
    <property type="protein sequence ID" value="KEI11447.1"/>
    <property type="molecule type" value="Genomic_DNA"/>
</dbReference>
<sequence length="437" mass="49278">MSEQFYTILTSIGKAKIANASALGKKLNLIKFQLGDGGGSYYNPTEEQIELKNKVWEGNINSISVDENNPNWIVIQAIIPSDIGGFMIREAAILDDEENLIAIGKYPETYKPVASNGSTKDLTINMILEISNLSNITLKVDPSVIIATQKDIKSLEKKLGDIKIPVTSVNSKTGAIELKAKDIKAEDGTNLEKFKEDINSQYEEKTKQIEDIKAKNKFQNITIHINTENGNDDNGGLREEEAIKTIERLNQILALYTHLKEITLHVYGNNPEFCLVLEDFKHTIVNLHKNKIRKIFLKDCVDVKIIGGNKSEVGWVECYRSYSRIEDIKIYDRGSGYLYEENGFATNSAFSIFDSTLYLKNITLTGKCDTIVDAFESTVFLLEGIKGNDVKHWFTNNHSNNNHFASLYFTNEYSNVIDVKYTISKFETIKNGGEYTE</sequence>